<protein>
    <recommendedName>
        <fullName evidence="2">PA14 domain-containing protein</fullName>
    </recommendedName>
</protein>
<dbReference type="InterPro" id="IPR011658">
    <property type="entry name" value="PA14_dom"/>
</dbReference>
<evidence type="ECO:0000256" key="1">
    <source>
        <dbReference type="SAM" id="SignalP"/>
    </source>
</evidence>
<accession>A0A3D8TM43</accession>
<organism evidence="3 4">
    <name type="scientific">Listeria kieliensis</name>
    <dbReference type="NCBI Taxonomy" id="1621700"/>
    <lineage>
        <taxon>Bacteria</taxon>
        <taxon>Bacillati</taxon>
        <taxon>Bacillota</taxon>
        <taxon>Bacilli</taxon>
        <taxon>Bacillales</taxon>
        <taxon>Listeriaceae</taxon>
        <taxon>Listeria</taxon>
    </lineage>
</organism>
<dbReference type="RefSeq" id="WP_115753980.1">
    <property type="nucleotide sequence ID" value="NZ_LARY01000003.1"/>
</dbReference>
<dbReference type="PROSITE" id="PS51820">
    <property type="entry name" value="PA14"/>
    <property type="match status" value="1"/>
</dbReference>
<sequence>MLKMKKFFLMGAMILLACSSILVSQSNFASAAGIQKAETQTSRVTAKLVHGTFTEYFKRDGVSYTPVASQYENTDLNFSCTTNREPYPGLNPNTGFRVAKTAYIKINETGTYRFYASSSGNAQVYIDDMLVQSYAPVYLQAGQIVKVKVVNSFPTMDSAKQGVYSTDLYWSTPSIASGGIQPYRLIPQENIYTTPDLQGVDTEVPDKLVHGVFTEYAKRQDNLTLNFIPVASRYENATLDFSCAANKEPYPGINPSAGFQIKKTAYIKLTETGTYRFYSTGSAQVQIYVDDTLVQNTAPLYLQAGQIIKVKAVAPYYTAGQASTGRYYYDLRWLTPSAASSFKPYALIPQELLYTTPDLNGVPNN</sequence>
<feature type="signal peptide" evidence="1">
    <location>
        <begin position="1"/>
        <end position="31"/>
    </location>
</feature>
<dbReference type="SMART" id="SM00758">
    <property type="entry name" value="PA14"/>
    <property type="match status" value="2"/>
</dbReference>
<evidence type="ECO:0000259" key="2">
    <source>
        <dbReference type="PROSITE" id="PS51820"/>
    </source>
</evidence>
<proteinExistence type="predicted"/>
<reference evidence="4" key="1">
    <citation type="submission" date="2015-04" db="EMBL/GenBank/DDBJ databases">
        <authorList>
            <person name="Schardt J."/>
            <person name="Mueller-Herbst S."/>
            <person name="Scherer S."/>
            <person name="Huptas C."/>
        </authorList>
    </citation>
    <scope>NUCLEOTIDE SEQUENCE [LARGE SCALE GENOMIC DNA]</scope>
    <source>
        <strain evidence="4">Kiel-L1</strain>
    </source>
</reference>
<dbReference type="Gene3D" id="3.90.182.10">
    <property type="entry name" value="Toxin - Anthrax Protective Antigen,domain 1"/>
    <property type="match status" value="2"/>
</dbReference>
<dbReference type="AlphaFoldDB" id="A0A3D8TM43"/>
<dbReference type="PROSITE" id="PS51257">
    <property type="entry name" value="PROKAR_LIPOPROTEIN"/>
    <property type="match status" value="1"/>
</dbReference>
<keyword evidence="4" id="KW-1185">Reference proteome</keyword>
<dbReference type="EMBL" id="LARY01000003">
    <property type="protein sequence ID" value="RDW99591.1"/>
    <property type="molecule type" value="Genomic_DNA"/>
</dbReference>
<gene>
    <name evidence="3" type="ORF">UR08_12330</name>
</gene>
<evidence type="ECO:0000313" key="3">
    <source>
        <dbReference type="EMBL" id="RDW99591.1"/>
    </source>
</evidence>
<dbReference type="SUPFAM" id="SSF56988">
    <property type="entry name" value="Anthrax protective antigen"/>
    <property type="match status" value="2"/>
</dbReference>
<name>A0A3D8TM43_9LIST</name>
<dbReference type="InterPro" id="IPR037524">
    <property type="entry name" value="PA14/GLEYA"/>
</dbReference>
<feature type="domain" description="PA14" evidence="2">
    <location>
        <begin position="47"/>
        <end position="200"/>
    </location>
</feature>
<comment type="caution">
    <text evidence="3">The sequence shown here is derived from an EMBL/GenBank/DDBJ whole genome shotgun (WGS) entry which is preliminary data.</text>
</comment>
<dbReference type="Proteomes" id="UP000257055">
    <property type="component" value="Unassembled WGS sequence"/>
</dbReference>
<keyword evidence="1" id="KW-0732">Signal</keyword>
<dbReference type="Pfam" id="PF07691">
    <property type="entry name" value="PA14"/>
    <property type="match status" value="1"/>
</dbReference>
<feature type="chain" id="PRO_5017600519" description="PA14 domain-containing protein" evidence="1">
    <location>
        <begin position="32"/>
        <end position="365"/>
    </location>
</feature>
<evidence type="ECO:0000313" key="4">
    <source>
        <dbReference type="Proteomes" id="UP000257055"/>
    </source>
</evidence>